<dbReference type="InterPro" id="IPR007110">
    <property type="entry name" value="Ig-like_dom"/>
</dbReference>
<dbReference type="InterPro" id="IPR036179">
    <property type="entry name" value="Ig-like_dom_sf"/>
</dbReference>
<feature type="domain" description="Ig-like" evidence="7">
    <location>
        <begin position="38"/>
        <end position="133"/>
    </location>
</feature>
<dbReference type="SMART" id="SM00409">
    <property type="entry name" value="IG"/>
    <property type="match status" value="2"/>
</dbReference>
<feature type="signal peptide" evidence="6">
    <location>
        <begin position="1"/>
        <end position="19"/>
    </location>
</feature>
<dbReference type="SUPFAM" id="SSF48726">
    <property type="entry name" value="Immunoglobulin"/>
    <property type="match status" value="2"/>
</dbReference>
<reference evidence="8" key="2">
    <citation type="submission" date="2025-08" db="UniProtKB">
        <authorList>
            <consortium name="Ensembl"/>
        </authorList>
    </citation>
    <scope>IDENTIFICATION</scope>
    <source>
        <strain evidence="8">Hd-rR</strain>
    </source>
</reference>
<dbReference type="Ensembl" id="ENSORLT00000041679.1">
    <property type="protein sequence ID" value="ENSORLP00000027255.1"/>
    <property type="gene ID" value="ENSORLG00000022204.1"/>
</dbReference>
<evidence type="ECO:0000313" key="9">
    <source>
        <dbReference type="Proteomes" id="UP000001038"/>
    </source>
</evidence>
<name>A0A3B3H6W4_ORYLA</name>
<keyword evidence="1 6" id="KW-0732">Signal</keyword>
<proteinExistence type="predicted"/>
<keyword evidence="4" id="KW-0393">Immunoglobulin domain</keyword>
<dbReference type="GeneTree" id="ENSGT00940000175566"/>
<evidence type="ECO:0000259" key="7">
    <source>
        <dbReference type="PROSITE" id="PS50835"/>
    </source>
</evidence>
<dbReference type="InterPro" id="IPR051287">
    <property type="entry name" value="TCR_variable_region"/>
</dbReference>
<dbReference type="SMART" id="SM00406">
    <property type="entry name" value="IGv"/>
    <property type="match status" value="2"/>
</dbReference>
<evidence type="ECO:0000256" key="3">
    <source>
        <dbReference type="ARBA" id="ARBA00023170"/>
    </source>
</evidence>
<organism evidence="8 9">
    <name type="scientific">Oryzias latipes</name>
    <name type="common">Japanese rice fish</name>
    <name type="synonym">Japanese killifish</name>
    <dbReference type="NCBI Taxonomy" id="8090"/>
    <lineage>
        <taxon>Eukaryota</taxon>
        <taxon>Metazoa</taxon>
        <taxon>Chordata</taxon>
        <taxon>Craniata</taxon>
        <taxon>Vertebrata</taxon>
        <taxon>Euteleostomi</taxon>
        <taxon>Actinopterygii</taxon>
        <taxon>Neopterygii</taxon>
        <taxon>Teleostei</taxon>
        <taxon>Neoteleostei</taxon>
        <taxon>Acanthomorphata</taxon>
        <taxon>Ovalentaria</taxon>
        <taxon>Atherinomorphae</taxon>
        <taxon>Beloniformes</taxon>
        <taxon>Adrianichthyidae</taxon>
        <taxon>Oryziinae</taxon>
        <taxon>Oryzias</taxon>
    </lineage>
</organism>
<dbReference type="Gene3D" id="2.60.40.10">
    <property type="entry name" value="Immunoglobulins"/>
    <property type="match status" value="2"/>
</dbReference>
<dbReference type="InterPro" id="IPR013783">
    <property type="entry name" value="Ig-like_fold"/>
</dbReference>
<dbReference type="AlphaFoldDB" id="A0A3B3H6W4"/>
<evidence type="ECO:0000256" key="6">
    <source>
        <dbReference type="SAM" id="SignalP"/>
    </source>
</evidence>
<dbReference type="PANTHER" id="PTHR19367">
    <property type="entry name" value="T-CELL RECEPTOR ALPHA CHAIN V REGION"/>
    <property type="match status" value="1"/>
</dbReference>
<sequence length="261" mass="29213">GFLFLGCLLKSVFCSAGDSLEDGITASRAEVFSSEELTVTLSCNYSVRAENLQWYRQDPGSAPRFLLLITDTKEPSVVEAKPPNPRQTAVLNQERNQVHLQISSAAVTDSAVYYCALQPTVTGNNTTLYKNLQRKHNTPQRPLEGVTHCERTSVTLSYKYPKLSTSDYFYWYRQFQGKPPEFLISHLGSKATLQSLDPRFSHKVKDDDKLINLQISSAAVTDSAVYYCAVTPTVTGNNKTLYNILQTKHKTTQHPLEGNTH</sequence>
<feature type="chain" id="PRO_5017418398" description="Ig-like domain-containing protein" evidence="6">
    <location>
        <begin position="20"/>
        <end position="261"/>
    </location>
</feature>
<keyword evidence="2" id="KW-1064">Adaptive immunity</keyword>
<dbReference type="PANTHER" id="PTHR19367:SF18">
    <property type="entry name" value="T CELL RECEPTOR ALPHA VARIABLE 16"/>
    <property type="match status" value="1"/>
</dbReference>
<dbReference type="InterPro" id="IPR013106">
    <property type="entry name" value="Ig_V-set"/>
</dbReference>
<evidence type="ECO:0000256" key="1">
    <source>
        <dbReference type="ARBA" id="ARBA00022729"/>
    </source>
</evidence>
<reference evidence="8" key="3">
    <citation type="submission" date="2025-09" db="UniProtKB">
        <authorList>
            <consortium name="Ensembl"/>
        </authorList>
    </citation>
    <scope>IDENTIFICATION</scope>
    <source>
        <strain evidence="8">Hd-rR</strain>
    </source>
</reference>
<keyword evidence="5" id="KW-0391">Immunity</keyword>
<dbReference type="GO" id="GO:0002250">
    <property type="term" value="P:adaptive immune response"/>
    <property type="evidence" value="ECO:0007669"/>
    <property type="project" value="UniProtKB-KW"/>
</dbReference>
<dbReference type="Pfam" id="PF07686">
    <property type="entry name" value="V-set"/>
    <property type="match status" value="2"/>
</dbReference>
<reference evidence="8 9" key="1">
    <citation type="journal article" date="2007" name="Nature">
        <title>The medaka draft genome and insights into vertebrate genome evolution.</title>
        <authorList>
            <person name="Kasahara M."/>
            <person name="Naruse K."/>
            <person name="Sasaki S."/>
            <person name="Nakatani Y."/>
            <person name="Qu W."/>
            <person name="Ahsan B."/>
            <person name="Yamada T."/>
            <person name="Nagayasu Y."/>
            <person name="Doi K."/>
            <person name="Kasai Y."/>
            <person name="Jindo T."/>
            <person name="Kobayashi D."/>
            <person name="Shimada A."/>
            <person name="Toyoda A."/>
            <person name="Kuroki Y."/>
            <person name="Fujiyama A."/>
            <person name="Sasaki T."/>
            <person name="Shimizu A."/>
            <person name="Asakawa S."/>
            <person name="Shimizu N."/>
            <person name="Hashimoto S."/>
            <person name="Yang J."/>
            <person name="Lee Y."/>
            <person name="Matsushima K."/>
            <person name="Sugano S."/>
            <person name="Sakaizumi M."/>
            <person name="Narita T."/>
            <person name="Ohishi K."/>
            <person name="Haga S."/>
            <person name="Ohta F."/>
            <person name="Nomoto H."/>
            <person name="Nogata K."/>
            <person name="Morishita T."/>
            <person name="Endo T."/>
            <person name="Shin-I T."/>
            <person name="Takeda H."/>
            <person name="Morishita S."/>
            <person name="Kohara Y."/>
        </authorList>
    </citation>
    <scope>NUCLEOTIDE SEQUENCE [LARGE SCALE GENOMIC DNA]</scope>
    <source>
        <strain evidence="8 9">Hd-rR</strain>
    </source>
</reference>
<evidence type="ECO:0000256" key="2">
    <source>
        <dbReference type="ARBA" id="ARBA00023130"/>
    </source>
</evidence>
<keyword evidence="9" id="KW-1185">Reference proteome</keyword>
<keyword evidence="3" id="KW-0675">Receptor</keyword>
<dbReference type="InterPro" id="IPR003599">
    <property type="entry name" value="Ig_sub"/>
</dbReference>
<accession>A0A3B3H6W4</accession>
<dbReference type="CDD" id="cd00099">
    <property type="entry name" value="IgV"/>
    <property type="match status" value="1"/>
</dbReference>
<evidence type="ECO:0000256" key="4">
    <source>
        <dbReference type="ARBA" id="ARBA00023319"/>
    </source>
</evidence>
<evidence type="ECO:0000313" key="8">
    <source>
        <dbReference type="Ensembl" id="ENSORLP00000027255.1"/>
    </source>
</evidence>
<evidence type="ECO:0000256" key="5">
    <source>
        <dbReference type="ARBA" id="ARBA00043266"/>
    </source>
</evidence>
<keyword evidence="5" id="KW-1279">T cell receptor</keyword>
<dbReference type="InParanoid" id="A0A3B3H6W4"/>
<protein>
    <recommendedName>
        <fullName evidence="7">Ig-like domain-containing protein</fullName>
    </recommendedName>
</protein>
<dbReference type="Proteomes" id="UP000001038">
    <property type="component" value="Chromosome 17"/>
</dbReference>
<dbReference type="GO" id="GO:0042101">
    <property type="term" value="C:T cell receptor complex"/>
    <property type="evidence" value="ECO:0007669"/>
    <property type="project" value="UniProtKB-KW"/>
</dbReference>
<dbReference type="PROSITE" id="PS50835">
    <property type="entry name" value="IG_LIKE"/>
    <property type="match status" value="1"/>
</dbReference>
<dbReference type="Bgee" id="ENSORLG00000022204">
    <property type="expression patterns" value="Expressed in intestine and 1 other cell type or tissue"/>
</dbReference>